<dbReference type="InterPro" id="IPR036452">
    <property type="entry name" value="Ribo_hydro-like"/>
</dbReference>
<keyword evidence="7" id="KW-1185">Reference proteome</keyword>
<keyword evidence="1 4" id="KW-0378">Hydrolase</keyword>
<evidence type="ECO:0000313" key="6">
    <source>
        <dbReference type="Proteomes" id="UP000076878"/>
    </source>
</evidence>
<protein>
    <submittedName>
        <fullName evidence="4">Inosine-uridine preferring nucleoside hydrolase</fullName>
    </submittedName>
</protein>
<organism evidence="4 6">
    <name type="scientific">Trichococcus ilyis</name>
    <dbReference type="NCBI Taxonomy" id="640938"/>
    <lineage>
        <taxon>Bacteria</taxon>
        <taxon>Bacillati</taxon>
        <taxon>Bacillota</taxon>
        <taxon>Bacilli</taxon>
        <taxon>Lactobacillales</taxon>
        <taxon>Carnobacteriaceae</taxon>
        <taxon>Trichococcus</taxon>
    </lineage>
</organism>
<dbReference type="OrthoDB" id="2530052at2"/>
<dbReference type="EMBL" id="FJNB01000021">
    <property type="protein sequence ID" value="CZR07056.1"/>
    <property type="molecule type" value="Genomic_DNA"/>
</dbReference>
<evidence type="ECO:0000256" key="2">
    <source>
        <dbReference type="ARBA" id="ARBA00023295"/>
    </source>
</evidence>
<dbReference type="RefSeq" id="WP_068624088.1">
    <property type="nucleotide sequence ID" value="NZ_FJNB01000021.1"/>
</dbReference>
<proteinExistence type="predicted"/>
<reference evidence="5 7" key="2">
    <citation type="submission" date="2016-10" db="EMBL/GenBank/DDBJ databases">
        <authorList>
            <person name="Varghese N."/>
            <person name="Submissions S."/>
        </authorList>
    </citation>
    <scope>NUCLEOTIDE SEQUENCE [LARGE SCALE GENOMIC DNA]</scope>
    <source>
        <strain evidence="5 7">DSM 22150</strain>
    </source>
</reference>
<dbReference type="PANTHER" id="PTHR12304">
    <property type="entry name" value="INOSINE-URIDINE PREFERRING NUCLEOSIDE HYDROLASE"/>
    <property type="match status" value="1"/>
</dbReference>
<keyword evidence="2" id="KW-0326">Glycosidase</keyword>
<evidence type="ECO:0000259" key="3">
    <source>
        <dbReference type="Pfam" id="PF01156"/>
    </source>
</evidence>
<accession>A0A143Z408</accession>
<sequence>MKKTLYTVPGNKKIRVIIDTDAYAEADDQFAIVHALLTPKFDVVGIVAEQFGTGTFPNSMEKSYEEINKIVQLMGLEEQVPVFRGEEQALRDEKTAGHSEGAQFIVEEALKQDDRPLFVLNIGAITNLAAAYLLNPEIADKLLAVWVGGGPYPTGHMDFNSGNDLNAVNVILSSEMELWQIPLSAYTMMEVSFHELFDRVKPCGELGNYLVENLLRVNELECGLNLDFLPFAQNLSKAGKTMLIRSGEGWSLGDNPAIGVLISPQTKFTEERRAQRLNADGSYGEYVSENRTIRVYHSINSRVILEDLFAKIRYHFGE</sequence>
<dbReference type="Pfam" id="PF01156">
    <property type="entry name" value="IU_nuc_hydro"/>
    <property type="match status" value="1"/>
</dbReference>
<reference evidence="4 6" key="1">
    <citation type="submission" date="2016-02" db="EMBL/GenBank/DDBJ databases">
        <authorList>
            <person name="Wen L."/>
            <person name="He K."/>
            <person name="Yang H."/>
        </authorList>
    </citation>
    <scope>NUCLEOTIDE SEQUENCE [LARGE SCALE GENOMIC DNA]</scope>
    <source>
        <strain evidence="4">Trichococcus_R210</strain>
    </source>
</reference>
<dbReference type="GO" id="GO:0006152">
    <property type="term" value="P:purine nucleoside catabolic process"/>
    <property type="evidence" value="ECO:0007669"/>
    <property type="project" value="TreeGrafter"/>
</dbReference>
<dbReference type="Proteomes" id="UP000199280">
    <property type="component" value="Unassembled WGS sequence"/>
</dbReference>
<dbReference type="InterPro" id="IPR023186">
    <property type="entry name" value="IUNH"/>
</dbReference>
<evidence type="ECO:0000313" key="4">
    <source>
        <dbReference type="EMBL" id="CZR07056.1"/>
    </source>
</evidence>
<dbReference type="Proteomes" id="UP000076878">
    <property type="component" value="Unassembled WGS sequence"/>
</dbReference>
<dbReference type="InterPro" id="IPR001910">
    <property type="entry name" value="Inosine/uridine_hydrolase_dom"/>
</dbReference>
<evidence type="ECO:0000256" key="1">
    <source>
        <dbReference type="ARBA" id="ARBA00022801"/>
    </source>
</evidence>
<dbReference type="EMBL" id="FNYT01000037">
    <property type="protein sequence ID" value="SEJ90970.1"/>
    <property type="molecule type" value="Genomic_DNA"/>
</dbReference>
<dbReference type="GO" id="GO:0008477">
    <property type="term" value="F:purine nucleosidase activity"/>
    <property type="evidence" value="ECO:0007669"/>
    <property type="project" value="TreeGrafter"/>
</dbReference>
<evidence type="ECO:0000313" key="7">
    <source>
        <dbReference type="Proteomes" id="UP000199280"/>
    </source>
</evidence>
<dbReference type="AlphaFoldDB" id="A0A143Z408"/>
<dbReference type="GO" id="GO:0005829">
    <property type="term" value="C:cytosol"/>
    <property type="evidence" value="ECO:0007669"/>
    <property type="project" value="TreeGrafter"/>
</dbReference>
<feature type="domain" description="Inosine/uridine-preferring nucleoside hydrolase" evidence="3">
    <location>
        <begin position="16"/>
        <end position="288"/>
    </location>
</feature>
<evidence type="ECO:0000313" key="5">
    <source>
        <dbReference type="EMBL" id="SEJ90970.1"/>
    </source>
</evidence>
<dbReference type="STRING" id="640938.TR210_2392"/>
<dbReference type="Gene3D" id="3.90.245.10">
    <property type="entry name" value="Ribonucleoside hydrolase-like"/>
    <property type="match status" value="1"/>
</dbReference>
<name>A0A143Z408_9LACT</name>
<gene>
    <name evidence="5" type="ORF">SAMN05216375_13724</name>
    <name evidence="4" type="ORF">TR210_2392</name>
</gene>
<dbReference type="SUPFAM" id="SSF53590">
    <property type="entry name" value="Nucleoside hydrolase"/>
    <property type="match status" value="1"/>
</dbReference>
<dbReference type="PANTHER" id="PTHR12304:SF4">
    <property type="entry name" value="URIDINE NUCLEOSIDASE"/>
    <property type="match status" value="1"/>
</dbReference>